<proteinExistence type="predicted"/>
<evidence type="ECO:0000313" key="1">
    <source>
        <dbReference type="EnsemblPlants" id="Solyc06g084628.1.1"/>
    </source>
</evidence>
<dbReference type="InParanoid" id="A0A3Q7H5K4"/>
<reference evidence="1" key="2">
    <citation type="submission" date="2019-01" db="UniProtKB">
        <authorList>
            <consortium name="EnsemblPlants"/>
        </authorList>
    </citation>
    <scope>IDENTIFICATION</scope>
    <source>
        <strain evidence="1">cv. Heinz 1706</strain>
    </source>
</reference>
<dbReference type="AlphaFoldDB" id="A0A3Q7H5K4"/>
<keyword evidence="2" id="KW-1185">Reference proteome</keyword>
<sequence length="487" mass="55789">MPNFFVDIRQDLVYAYGCPSRLVRPIWKVKGGPKRDYPSFRRFSCAIAYHFLSDSDSDVKNAKFFVDVRQDLFYAYSWPSRLVRPIWKVKRAPKRAYPSFRRFSCAIAYHFLGDPNFDVKNAQFFRGCPSRPWSNKPRSEHTPHFDIAHHFLGDPDFDVKNAKFFHGRPSRPCLCIRLTITACPFHLVGQTSPEASILLISMIFVCSIAHHFLGDPDSDVKNAKFFRGCPSRPCLCIRLAITACSAHLKAHHFLGDPDSDVKNSKFFRARPSRPYLCIRLAITACPTHLEAHHFLGDPDSDVKNAKFFHGCPSRLCVCIRLAITAYPTHLEAHQFLGDSDSDVKNAKFFRTRSSRPYLCIQLAIMACPAHLIPTSKMPNFFVDVRQDLFYAYRWPSRLVRPIWKAKRAPERAYPLFRRFSSAIEHHFLGDPDSDVKNAKFFLGRPSRPCKSIRLAITTCPTYLEGQTSPEASIPLSSTIFVCYPFFG</sequence>
<accession>A0A3Q7H5K4</accession>
<reference evidence="1" key="1">
    <citation type="journal article" date="2012" name="Nature">
        <title>The tomato genome sequence provides insights into fleshy fruit evolution.</title>
        <authorList>
            <consortium name="Tomato Genome Consortium"/>
        </authorList>
    </citation>
    <scope>NUCLEOTIDE SEQUENCE [LARGE SCALE GENOMIC DNA]</scope>
    <source>
        <strain evidence="1">cv. Heinz 1706</strain>
    </source>
</reference>
<dbReference type="EnsemblPlants" id="Solyc06g084628.1.1">
    <property type="protein sequence ID" value="Solyc06g084628.1.1"/>
    <property type="gene ID" value="Solyc06g084628.1"/>
</dbReference>
<organism evidence="1">
    <name type="scientific">Solanum lycopersicum</name>
    <name type="common">Tomato</name>
    <name type="synonym">Lycopersicon esculentum</name>
    <dbReference type="NCBI Taxonomy" id="4081"/>
    <lineage>
        <taxon>Eukaryota</taxon>
        <taxon>Viridiplantae</taxon>
        <taxon>Streptophyta</taxon>
        <taxon>Embryophyta</taxon>
        <taxon>Tracheophyta</taxon>
        <taxon>Spermatophyta</taxon>
        <taxon>Magnoliopsida</taxon>
        <taxon>eudicotyledons</taxon>
        <taxon>Gunneridae</taxon>
        <taxon>Pentapetalae</taxon>
        <taxon>asterids</taxon>
        <taxon>lamiids</taxon>
        <taxon>Solanales</taxon>
        <taxon>Solanaceae</taxon>
        <taxon>Solanoideae</taxon>
        <taxon>Solaneae</taxon>
        <taxon>Solanum</taxon>
        <taxon>Solanum subgen. Lycopersicon</taxon>
    </lineage>
</organism>
<evidence type="ECO:0000313" key="2">
    <source>
        <dbReference type="Proteomes" id="UP000004994"/>
    </source>
</evidence>
<name>A0A3Q7H5K4_SOLLC</name>
<dbReference type="Gramene" id="Solyc06g084628.1.1">
    <property type="protein sequence ID" value="Solyc06g084628.1.1"/>
    <property type="gene ID" value="Solyc06g084628.1"/>
</dbReference>
<dbReference type="Proteomes" id="UP000004994">
    <property type="component" value="Chromosome 6"/>
</dbReference>
<protein>
    <submittedName>
        <fullName evidence="1">Uncharacterized protein</fullName>
    </submittedName>
</protein>